<comment type="caution">
    <text evidence="7">The sequence shown here is derived from an EMBL/GenBank/DDBJ whole genome shotgun (WGS) entry which is preliminary data.</text>
</comment>
<dbReference type="InterPro" id="IPR011990">
    <property type="entry name" value="TPR-like_helical_dom_sf"/>
</dbReference>
<gene>
    <name evidence="7" type="ORF">LXN57_31960</name>
</gene>
<dbReference type="PANTHER" id="PTHR35807">
    <property type="entry name" value="TRANSCRIPTIONAL REGULATOR REDD-RELATED"/>
    <property type="match status" value="1"/>
</dbReference>
<dbReference type="SMART" id="SM00862">
    <property type="entry name" value="Trans_reg_C"/>
    <property type="match status" value="1"/>
</dbReference>
<dbReference type="Pfam" id="PF00486">
    <property type="entry name" value="Trans_reg_C"/>
    <property type="match status" value="1"/>
</dbReference>
<evidence type="ECO:0000256" key="3">
    <source>
        <dbReference type="ARBA" id="ARBA00023125"/>
    </source>
</evidence>
<evidence type="ECO:0000313" key="8">
    <source>
        <dbReference type="Proteomes" id="UP001523216"/>
    </source>
</evidence>
<name>A0ABT0Y812_9ACTN</name>
<dbReference type="PANTHER" id="PTHR35807:SF1">
    <property type="entry name" value="TRANSCRIPTIONAL REGULATOR REDD"/>
    <property type="match status" value="1"/>
</dbReference>
<dbReference type="PROSITE" id="PS50005">
    <property type="entry name" value="TPR"/>
    <property type="match status" value="1"/>
</dbReference>
<keyword evidence="2" id="KW-0805">Transcription regulation</keyword>
<evidence type="ECO:0000313" key="7">
    <source>
        <dbReference type="EMBL" id="MCM4082191.1"/>
    </source>
</evidence>
<keyword evidence="5" id="KW-0802">TPR repeat</keyword>
<dbReference type="EMBL" id="JAMQOL010000047">
    <property type="protein sequence ID" value="MCM4082191.1"/>
    <property type="molecule type" value="Genomic_DNA"/>
</dbReference>
<dbReference type="Gene3D" id="3.40.50.300">
    <property type="entry name" value="P-loop containing nucleotide triphosphate hydrolases"/>
    <property type="match status" value="1"/>
</dbReference>
<protein>
    <submittedName>
        <fullName evidence="7">Tetratricopeptide repeat protein</fullName>
    </submittedName>
</protein>
<dbReference type="InterPro" id="IPR016032">
    <property type="entry name" value="Sig_transdc_resp-reg_C-effctor"/>
</dbReference>
<dbReference type="SUPFAM" id="SSF48452">
    <property type="entry name" value="TPR-like"/>
    <property type="match status" value="1"/>
</dbReference>
<dbReference type="InterPro" id="IPR027417">
    <property type="entry name" value="P-loop_NTPase"/>
</dbReference>
<dbReference type="SMART" id="SM00028">
    <property type="entry name" value="TPR"/>
    <property type="match status" value="3"/>
</dbReference>
<keyword evidence="8" id="KW-1185">Reference proteome</keyword>
<dbReference type="Gene3D" id="1.25.40.10">
    <property type="entry name" value="Tetratricopeptide repeat domain"/>
    <property type="match status" value="2"/>
</dbReference>
<dbReference type="Pfam" id="PF03704">
    <property type="entry name" value="BTAD"/>
    <property type="match status" value="1"/>
</dbReference>
<dbReference type="Pfam" id="PF13424">
    <property type="entry name" value="TPR_12"/>
    <property type="match status" value="2"/>
</dbReference>
<feature type="repeat" description="TPR" evidence="5">
    <location>
        <begin position="789"/>
        <end position="822"/>
    </location>
</feature>
<evidence type="ECO:0000256" key="4">
    <source>
        <dbReference type="ARBA" id="ARBA00023163"/>
    </source>
</evidence>
<accession>A0ABT0Y812</accession>
<evidence type="ECO:0000256" key="1">
    <source>
        <dbReference type="ARBA" id="ARBA00005820"/>
    </source>
</evidence>
<dbReference type="InterPro" id="IPR051677">
    <property type="entry name" value="AfsR-DnrI-RedD_regulator"/>
</dbReference>
<organism evidence="7 8">
    <name type="scientific">Paractinoplanes hotanensis</name>
    <dbReference type="NCBI Taxonomy" id="2906497"/>
    <lineage>
        <taxon>Bacteria</taxon>
        <taxon>Bacillati</taxon>
        <taxon>Actinomycetota</taxon>
        <taxon>Actinomycetes</taxon>
        <taxon>Micromonosporales</taxon>
        <taxon>Micromonosporaceae</taxon>
        <taxon>Paractinoplanes</taxon>
    </lineage>
</organism>
<dbReference type="SUPFAM" id="SSF52540">
    <property type="entry name" value="P-loop containing nucleoside triphosphate hydrolases"/>
    <property type="match status" value="1"/>
</dbReference>
<keyword evidence="3" id="KW-0238">DNA-binding</keyword>
<dbReference type="InterPro" id="IPR036388">
    <property type="entry name" value="WH-like_DNA-bd_sf"/>
</dbReference>
<dbReference type="InterPro" id="IPR001867">
    <property type="entry name" value="OmpR/PhoB-type_DNA-bd"/>
</dbReference>
<sequence length="879" mass="95461">MYRVLGPVGADLPDGTQLVSGGRAKLAVLALLITHPQDGLSVEALIQELYRDDDPDSLRGNDADIKAHISRLRRELGDELPTGSGRRYALRDVGDRSDLRRFQLACAAADKAERSGDLSALAEQLSVARDCWQGNTAAMRDLQQFGFARRFAAVWDKKRLEVVQKLAETLRRLRRDDEVNALLAVEQDLVLPVEQPSVDDAATTVVVGRDEVLAGLVARLREAAAQGGRFVVQVNGPPGAGVSAVVRRAVAGFSEVVWVEMNVGPVPKQASTVKRELLLGPLGLPRAELGEPAERGRQYAERLTAETARRRLVLVLDHVREAGQVIPLVPATDVDATVVVCSRAQLPGVPADGLVPVGPLELSAAVDLLRSIVGTDVVEQSRPAAYELVQLCERLPLWIMIVGQDIDTNGRQIASVVAELRSGETADGSAARLLLDHSLRDVPRAAQEAFALIGRLDAEDVTIERVAALQDVPRDEAASTLSVLTRAQLLRADGNRYRMPEIMRGPARTREPITPWRPALQRALLQLLAEAETVASTTRPGARPDAGSRAPDAFTWFEANSANITQAAGQGAHLGMPDYPARILVAVQPILNELLDTAVWATLLKIAQDAAPRSADPVATARLKMSRGQLLRYEPADYRLAYREFDEAVTLLRDTDDPVTLAYALDGRADFATGLAGTTSDDQWLEQAATDGKEAYDLFSAAGDAVGMATAANTLGEVSFFRGRPDAAIQWMERESTARSAMGDRAGQAVAQRMLGKIYLDADELDAAADRLTSAITIQRELGNRVEQARAYTLLGEVLNRRQQHAEALDRLERALAVLKPRHDRLWLAALYQSRGKAHAGLGNTAEARIDLREAIQLFDQAGRTDRADECRDALRRLG</sequence>
<dbReference type="Gene3D" id="1.10.10.10">
    <property type="entry name" value="Winged helix-like DNA-binding domain superfamily/Winged helix DNA-binding domain"/>
    <property type="match status" value="1"/>
</dbReference>
<evidence type="ECO:0000259" key="6">
    <source>
        <dbReference type="SMART" id="SM00862"/>
    </source>
</evidence>
<evidence type="ECO:0000256" key="5">
    <source>
        <dbReference type="PROSITE-ProRule" id="PRU00339"/>
    </source>
</evidence>
<comment type="similarity">
    <text evidence="1">Belongs to the AfsR/DnrI/RedD regulatory family.</text>
</comment>
<reference evidence="7 8" key="1">
    <citation type="submission" date="2022-06" db="EMBL/GenBank/DDBJ databases">
        <title>Actinoplanes abujensis sp. nov., isolated from Nigerian arid soil.</title>
        <authorList>
            <person name="Ding P."/>
        </authorList>
    </citation>
    <scope>NUCLEOTIDE SEQUENCE [LARGE SCALE GENOMIC DNA]</scope>
    <source>
        <strain evidence="8">TRM88002</strain>
    </source>
</reference>
<dbReference type="RefSeq" id="WP_251801911.1">
    <property type="nucleotide sequence ID" value="NZ_JAMQOL010000047.1"/>
</dbReference>
<dbReference type="Proteomes" id="UP001523216">
    <property type="component" value="Unassembled WGS sequence"/>
</dbReference>
<dbReference type="InterPro" id="IPR019734">
    <property type="entry name" value="TPR_rpt"/>
</dbReference>
<feature type="domain" description="OmpR/PhoB-type" evidence="6">
    <location>
        <begin position="16"/>
        <end position="90"/>
    </location>
</feature>
<proteinExistence type="inferred from homology"/>
<keyword evidence="4" id="KW-0804">Transcription</keyword>
<dbReference type="InterPro" id="IPR005158">
    <property type="entry name" value="BTAD"/>
</dbReference>
<dbReference type="SUPFAM" id="SSF46894">
    <property type="entry name" value="C-terminal effector domain of the bipartite response regulators"/>
    <property type="match status" value="1"/>
</dbReference>
<evidence type="ECO:0000256" key="2">
    <source>
        <dbReference type="ARBA" id="ARBA00023015"/>
    </source>
</evidence>